<evidence type="ECO:0000313" key="2">
    <source>
        <dbReference type="EMBL" id="GLK87712.1"/>
    </source>
</evidence>
<organism evidence="2 3">
    <name type="scientific">Pseudomonas turukhanskensis</name>
    <dbReference type="NCBI Taxonomy" id="1806536"/>
    <lineage>
        <taxon>Bacteria</taxon>
        <taxon>Pseudomonadati</taxon>
        <taxon>Pseudomonadota</taxon>
        <taxon>Gammaproteobacteria</taxon>
        <taxon>Pseudomonadales</taxon>
        <taxon>Pseudomonadaceae</taxon>
        <taxon>Pseudomonas</taxon>
    </lineage>
</organism>
<reference evidence="2" key="2">
    <citation type="submission" date="2023-01" db="EMBL/GenBank/DDBJ databases">
        <authorList>
            <person name="Sun Q."/>
            <person name="Evtushenko L."/>
        </authorList>
    </citation>
    <scope>NUCLEOTIDE SEQUENCE</scope>
    <source>
        <strain evidence="2">VKM B-2935</strain>
    </source>
</reference>
<sequence length="77" mass="8759">MTFPLFTFRAEDRLIQGLELVVSITGKDYQYHLTRALEQYLKQELAPLRKVVEDIAEAGNTHERETGAHDTDNPVGT</sequence>
<dbReference type="RefSeq" id="WP_271193973.1">
    <property type="nucleotide sequence ID" value="NZ_BSFN01000002.1"/>
</dbReference>
<evidence type="ECO:0000313" key="3">
    <source>
        <dbReference type="Proteomes" id="UP001143328"/>
    </source>
</evidence>
<accession>A0A9W6K2K1</accession>
<name>A0A9W6K2K1_9PSED</name>
<dbReference type="Proteomes" id="UP001143328">
    <property type="component" value="Unassembled WGS sequence"/>
</dbReference>
<comment type="caution">
    <text evidence="2">The sequence shown here is derived from an EMBL/GenBank/DDBJ whole genome shotgun (WGS) entry which is preliminary data.</text>
</comment>
<dbReference type="EMBL" id="BSFN01000002">
    <property type="protein sequence ID" value="GLK87712.1"/>
    <property type="molecule type" value="Genomic_DNA"/>
</dbReference>
<gene>
    <name evidence="2" type="ORF">GCM10017655_07740</name>
</gene>
<protein>
    <submittedName>
        <fullName evidence="2">Uncharacterized protein</fullName>
    </submittedName>
</protein>
<feature type="compositionally biased region" description="Basic and acidic residues" evidence="1">
    <location>
        <begin position="60"/>
        <end position="77"/>
    </location>
</feature>
<feature type="region of interest" description="Disordered" evidence="1">
    <location>
        <begin position="57"/>
        <end position="77"/>
    </location>
</feature>
<evidence type="ECO:0000256" key="1">
    <source>
        <dbReference type="SAM" id="MobiDB-lite"/>
    </source>
</evidence>
<dbReference type="AlphaFoldDB" id="A0A9W6K2K1"/>
<keyword evidence="3" id="KW-1185">Reference proteome</keyword>
<reference evidence="2" key="1">
    <citation type="journal article" date="2014" name="Int. J. Syst. Evol. Microbiol.">
        <title>Complete genome sequence of Corynebacterium casei LMG S-19264T (=DSM 44701T), isolated from a smear-ripened cheese.</title>
        <authorList>
            <consortium name="US DOE Joint Genome Institute (JGI-PGF)"/>
            <person name="Walter F."/>
            <person name="Albersmeier A."/>
            <person name="Kalinowski J."/>
            <person name="Ruckert C."/>
        </authorList>
    </citation>
    <scope>NUCLEOTIDE SEQUENCE</scope>
    <source>
        <strain evidence="2">VKM B-2935</strain>
    </source>
</reference>
<proteinExistence type="predicted"/>